<accession>A0AAW2K9L8</accession>
<proteinExistence type="predicted"/>
<dbReference type="AlphaFoldDB" id="A0AAW2K9L8"/>
<gene>
    <name evidence="1" type="ORF">Sradi_6206000</name>
</gene>
<name>A0AAW2K9L8_SESRA</name>
<organism evidence="1">
    <name type="scientific">Sesamum radiatum</name>
    <name type="common">Black benniseed</name>
    <dbReference type="NCBI Taxonomy" id="300843"/>
    <lineage>
        <taxon>Eukaryota</taxon>
        <taxon>Viridiplantae</taxon>
        <taxon>Streptophyta</taxon>
        <taxon>Embryophyta</taxon>
        <taxon>Tracheophyta</taxon>
        <taxon>Spermatophyta</taxon>
        <taxon>Magnoliopsida</taxon>
        <taxon>eudicotyledons</taxon>
        <taxon>Gunneridae</taxon>
        <taxon>Pentapetalae</taxon>
        <taxon>asterids</taxon>
        <taxon>lamiids</taxon>
        <taxon>Lamiales</taxon>
        <taxon>Pedaliaceae</taxon>
        <taxon>Sesamum</taxon>
    </lineage>
</organism>
<reference evidence="1" key="1">
    <citation type="submission" date="2020-06" db="EMBL/GenBank/DDBJ databases">
        <authorList>
            <person name="Li T."/>
            <person name="Hu X."/>
            <person name="Zhang T."/>
            <person name="Song X."/>
            <person name="Zhang H."/>
            <person name="Dai N."/>
            <person name="Sheng W."/>
            <person name="Hou X."/>
            <person name="Wei L."/>
        </authorList>
    </citation>
    <scope>NUCLEOTIDE SEQUENCE</scope>
    <source>
        <strain evidence="1">G02</strain>
        <tissue evidence="1">Leaf</tissue>
    </source>
</reference>
<evidence type="ECO:0000313" key="1">
    <source>
        <dbReference type="EMBL" id="KAL0303379.1"/>
    </source>
</evidence>
<protein>
    <submittedName>
        <fullName evidence="1">Uncharacterized protein</fullName>
    </submittedName>
</protein>
<comment type="caution">
    <text evidence="1">The sequence shown here is derived from an EMBL/GenBank/DDBJ whole genome shotgun (WGS) entry which is preliminary data.</text>
</comment>
<reference evidence="1" key="2">
    <citation type="journal article" date="2024" name="Plant">
        <title>Genomic evolution and insights into agronomic trait innovations of Sesamum species.</title>
        <authorList>
            <person name="Miao H."/>
            <person name="Wang L."/>
            <person name="Qu L."/>
            <person name="Liu H."/>
            <person name="Sun Y."/>
            <person name="Le M."/>
            <person name="Wang Q."/>
            <person name="Wei S."/>
            <person name="Zheng Y."/>
            <person name="Lin W."/>
            <person name="Duan Y."/>
            <person name="Cao H."/>
            <person name="Xiong S."/>
            <person name="Wang X."/>
            <person name="Wei L."/>
            <person name="Li C."/>
            <person name="Ma Q."/>
            <person name="Ju M."/>
            <person name="Zhao R."/>
            <person name="Li G."/>
            <person name="Mu C."/>
            <person name="Tian Q."/>
            <person name="Mei H."/>
            <person name="Zhang T."/>
            <person name="Gao T."/>
            <person name="Zhang H."/>
        </authorList>
    </citation>
    <scope>NUCLEOTIDE SEQUENCE</scope>
    <source>
        <strain evidence="1">G02</strain>
    </source>
</reference>
<sequence length="88" mass="9541">MPVPLTLFGLMGNWLGVEKGQAPLVCPVHACQVGNHSLVLSFAPSTKELSRCRNASLKIFKAKKLLPGGELERRAALAPVRTEEARFS</sequence>
<dbReference type="EMBL" id="JACGWJ010000029">
    <property type="protein sequence ID" value="KAL0303379.1"/>
    <property type="molecule type" value="Genomic_DNA"/>
</dbReference>